<dbReference type="PROSITE" id="PS51257">
    <property type="entry name" value="PROKAR_LIPOPROTEIN"/>
    <property type="match status" value="1"/>
</dbReference>
<dbReference type="InterPro" id="IPR052721">
    <property type="entry name" value="ET_Amicyanin"/>
</dbReference>
<dbReference type="InterPro" id="IPR028096">
    <property type="entry name" value="EfeO_Cupredoxin"/>
</dbReference>
<dbReference type="AlphaFoldDB" id="A0A5E4LKM6"/>
<dbReference type="PANTHER" id="PTHR36507">
    <property type="entry name" value="BLL1555 PROTEIN"/>
    <property type="match status" value="1"/>
</dbReference>
<evidence type="ECO:0000313" key="2">
    <source>
        <dbReference type="EMBL" id="VVC02565.1"/>
    </source>
</evidence>
<proteinExistence type="predicted"/>
<dbReference type="InterPro" id="IPR008972">
    <property type="entry name" value="Cupredoxin"/>
</dbReference>
<name>A0A5E4LKM6_9ARCH</name>
<dbReference type="PANTHER" id="PTHR36507:SF1">
    <property type="entry name" value="BLL1555 PROTEIN"/>
    <property type="match status" value="1"/>
</dbReference>
<comment type="caution">
    <text evidence="2">The sequence shown here is derived from an EMBL/GenBank/DDBJ whole genome shotgun (WGS) entry which is preliminary data.</text>
</comment>
<reference evidence="2 3" key="1">
    <citation type="submission" date="2019-08" db="EMBL/GenBank/DDBJ databases">
        <authorList>
            <person name="Vazquez-Campos X."/>
        </authorList>
    </citation>
    <scope>NUCLEOTIDE SEQUENCE [LARGE SCALE GENOMIC DNA]</scope>
    <source>
        <strain evidence="2">LFW-283_2</strain>
    </source>
</reference>
<dbReference type="Pfam" id="PF13473">
    <property type="entry name" value="Cupredoxin_1"/>
    <property type="match status" value="1"/>
</dbReference>
<evidence type="ECO:0000313" key="3">
    <source>
        <dbReference type="Proteomes" id="UP000789941"/>
    </source>
</evidence>
<feature type="domain" description="EfeO-type cupredoxin-like" evidence="1">
    <location>
        <begin position="14"/>
        <end position="109"/>
    </location>
</feature>
<protein>
    <submittedName>
        <fullName evidence="2">Plastocyanin</fullName>
    </submittedName>
</protein>
<dbReference type="SUPFAM" id="SSF49503">
    <property type="entry name" value="Cupredoxins"/>
    <property type="match status" value="1"/>
</dbReference>
<organism evidence="2 3">
    <name type="scientific">Candidatus Bilamarchaeum dharawalense</name>
    <dbReference type="NCBI Taxonomy" id="2885759"/>
    <lineage>
        <taxon>Archaea</taxon>
        <taxon>Candidatus Micrarchaeota</taxon>
        <taxon>Candidatus Micrarchaeia</taxon>
        <taxon>Candidatus Anstonellales</taxon>
        <taxon>Candidatus Bilamarchaeaceae</taxon>
        <taxon>Candidatus Bilamarchaeum</taxon>
    </lineage>
</organism>
<dbReference type="Proteomes" id="UP000789941">
    <property type="component" value="Unassembled WGS sequence"/>
</dbReference>
<dbReference type="Gene3D" id="2.60.40.420">
    <property type="entry name" value="Cupredoxins - blue copper proteins"/>
    <property type="match status" value="1"/>
</dbReference>
<dbReference type="EMBL" id="CABMJJ010000001">
    <property type="protein sequence ID" value="VVC02565.1"/>
    <property type="molecule type" value="Genomic_DNA"/>
</dbReference>
<sequence length="117" mass="12544">MKRIIVLLVLGIILLGCTQTAPPSSNGAQNNVTGGTSHTVHIKNFAFSPTKTTVNRGDIITWINEDTVPHRIGGPGFLSPILEPGDSYQHMVSESPGEYEISCTIHPSMGSTMDVIK</sequence>
<evidence type="ECO:0000259" key="1">
    <source>
        <dbReference type="Pfam" id="PF13473"/>
    </source>
</evidence>
<accession>A0A5E4LKM6</accession>
<gene>
    <name evidence="2" type="primary">petE</name>
    <name evidence="2" type="ORF">LFW2832_00079</name>
</gene>